<comment type="caution">
    <text evidence="3">The sequence shown here is derived from an EMBL/GenBank/DDBJ whole genome shotgun (WGS) entry which is preliminary data.</text>
</comment>
<sequence length="626" mass="73207">MDNAALVTGKKYIKDIFSPEQFYNVPEYQRPYVWGQDQIYAFLEDVSKAMDSDSSKEYFIGCMIWNTRSVHDSNNLNYNYQDILDGQQRFITLFLLHGVLRDLSSEIGLKDNVQKRLVQEADVYNNIPSRNRIEFEIRDDKDFLDLFLIPRDSTLDTSGIKRIIEDPQAGTSIKNMALGILNLRKWWLDKMEETIDFKGNYIGEFYKYLSTKVLALYLATPNNLDDAYNLFTVLNSRGLQLQVSDILRAQNLREIQDSDLRKSYASKWSDYENAIGAPYRSFDDFLWAIVFIKMKYRSDDNKSLTKAFEFMFKRKLLTKGADTLNTIGKYVKHYEAITNGSIFSKETNNLFANLNFILSSVFGNQYLTPLMHYRECFGDLKIVDFMQKVDNLFSISWLFNRRQSLTRTFLILKRIENYSDKVKNSELSKEEAVDRMLEDSSLRYDFYDEQISSEKPINIKDLGSLLRNEKWGSFSGTKINKTRYLLLKLDLLLSNSSTVLQYNKDSSSIEHLMPQNVENTPWEVDLDKHKEWVHRLGNLALVDRNKNASLSNKLFDEKKTKYQGAIETRANTNFIFMSNNKWDIESIEKNHEREISILLQYYEGNSLKTFFQIKKELNNPTTSVIG</sequence>
<dbReference type="AlphaFoldDB" id="A0A4U6DCQ4"/>
<organism evidence="3 4">
    <name type="scientific">Dyadobacter frigoris</name>
    <dbReference type="NCBI Taxonomy" id="2576211"/>
    <lineage>
        <taxon>Bacteria</taxon>
        <taxon>Pseudomonadati</taxon>
        <taxon>Bacteroidota</taxon>
        <taxon>Cytophagia</taxon>
        <taxon>Cytophagales</taxon>
        <taxon>Spirosomataceae</taxon>
        <taxon>Dyadobacter</taxon>
    </lineage>
</organism>
<gene>
    <name evidence="3" type="ORF">FDK13_02280</name>
</gene>
<dbReference type="RefSeq" id="WP_137338347.1">
    <property type="nucleotide sequence ID" value="NZ_SZVO01000001.1"/>
</dbReference>
<evidence type="ECO:0000259" key="2">
    <source>
        <dbReference type="Pfam" id="PF07510"/>
    </source>
</evidence>
<dbReference type="InterPro" id="IPR011089">
    <property type="entry name" value="GmrSD_C"/>
</dbReference>
<reference evidence="3 4" key="1">
    <citation type="submission" date="2019-05" db="EMBL/GenBank/DDBJ databases">
        <title>Dyadobacter AR-3-8 sp. nov., isolated from arctic soil.</title>
        <authorList>
            <person name="Chaudhary D.K."/>
        </authorList>
    </citation>
    <scope>NUCLEOTIDE SEQUENCE [LARGE SCALE GENOMIC DNA]</scope>
    <source>
        <strain evidence="3 4">AR-3-8</strain>
    </source>
</reference>
<evidence type="ECO:0000313" key="3">
    <source>
        <dbReference type="EMBL" id="TKT94058.1"/>
    </source>
</evidence>
<dbReference type="Pfam" id="PF07510">
    <property type="entry name" value="GmrSD_C"/>
    <property type="match status" value="1"/>
</dbReference>
<name>A0A4U6DCQ4_9BACT</name>
<accession>A0A4U6DCQ4</accession>
<dbReference type="PANTHER" id="PTHR35149:SF1">
    <property type="entry name" value="DUF5655 DOMAIN-CONTAINING PROTEIN"/>
    <property type="match status" value="1"/>
</dbReference>
<dbReference type="Pfam" id="PF03235">
    <property type="entry name" value="GmrSD_N"/>
    <property type="match status" value="1"/>
</dbReference>
<dbReference type="InterPro" id="IPR004919">
    <property type="entry name" value="GmrSD_N"/>
</dbReference>
<dbReference type="OrthoDB" id="9798761at2"/>
<keyword evidence="4" id="KW-1185">Reference proteome</keyword>
<proteinExistence type="predicted"/>
<evidence type="ECO:0000313" key="4">
    <source>
        <dbReference type="Proteomes" id="UP000304900"/>
    </source>
</evidence>
<feature type="domain" description="GmrSD restriction endonucleases C-terminal" evidence="2">
    <location>
        <begin position="469"/>
        <end position="592"/>
    </location>
</feature>
<feature type="domain" description="GmrSD restriction endonucleases N-terminal" evidence="1">
    <location>
        <begin position="13"/>
        <end position="250"/>
    </location>
</feature>
<dbReference type="EMBL" id="SZVO01000001">
    <property type="protein sequence ID" value="TKT94058.1"/>
    <property type="molecule type" value="Genomic_DNA"/>
</dbReference>
<dbReference type="PANTHER" id="PTHR35149">
    <property type="entry name" value="SLL5132 PROTEIN"/>
    <property type="match status" value="1"/>
</dbReference>
<protein>
    <submittedName>
        <fullName evidence="3">DUF262 domain-containing protein</fullName>
    </submittedName>
</protein>
<dbReference type="Proteomes" id="UP000304900">
    <property type="component" value="Unassembled WGS sequence"/>
</dbReference>
<evidence type="ECO:0000259" key="1">
    <source>
        <dbReference type="Pfam" id="PF03235"/>
    </source>
</evidence>